<evidence type="ECO:0000313" key="2">
    <source>
        <dbReference type="EMBL" id="CAG2065992.1"/>
    </source>
</evidence>
<feature type="region of interest" description="Disordered" evidence="1">
    <location>
        <begin position="1"/>
        <end position="30"/>
    </location>
</feature>
<name>A0ABN7PFG4_TIMPD</name>
<gene>
    <name evidence="2" type="ORF">TPAB3V08_LOCUS12935</name>
</gene>
<reference evidence="2" key="1">
    <citation type="submission" date="2021-03" db="EMBL/GenBank/DDBJ databases">
        <authorList>
            <person name="Tran Van P."/>
        </authorList>
    </citation>
    <scope>NUCLEOTIDE SEQUENCE</scope>
</reference>
<evidence type="ECO:0000256" key="1">
    <source>
        <dbReference type="SAM" id="MobiDB-lite"/>
    </source>
</evidence>
<sequence>MSQRENGRIPLNKCSDPSDPPKSDLQPTGQIESCHRTGCMAAFESFEQFEQYADEMMDMLEEFSIPATLVSPKVLEALESGSESRLSTSINISMSIGEGRATQDDVHQIRTFGRGRLGTCELGTGKTGHQ</sequence>
<proteinExistence type="predicted"/>
<keyword evidence="3" id="KW-1185">Reference proteome</keyword>
<comment type="caution">
    <text evidence="2">The sequence shown here is derived from an EMBL/GenBank/DDBJ whole genome shotgun (WGS) entry which is preliminary data.</text>
</comment>
<evidence type="ECO:0000313" key="3">
    <source>
        <dbReference type="Proteomes" id="UP001153148"/>
    </source>
</evidence>
<protein>
    <submittedName>
        <fullName evidence="2">Uncharacterized protein</fullName>
    </submittedName>
</protein>
<organism evidence="2 3">
    <name type="scientific">Timema podura</name>
    <name type="common">Walking stick</name>
    <dbReference type="NCBI Taxonomy" id="61482"/>
    <lineage>
        <taxon>Eukaryota</taxon>
        <taxon>Metazoa</taxon>
        <taxon>Ecdysozoa</taxon>
        <taxon>Arthropoda</taxon>
        <taxon>Hexapoda</taxon>
        <taxon>Insecta</taxon>
        <taxon>Pterygota</taxon>
        <taxon>Neoptera</taxon>
        <taxon>Polyneoptera</taxon>
        <taxon>Phasmatodea</taxon>
        <taxon>Timematodea</taxon>
        <taxon>Timematoidea</taxon>
        <taxon>Timematidae</taxon>
        <taxon>Timema</taxon>
    </lineage>
</organism>
<dbReference type="EMBL" id="CAJPIN010049086">
    <property type="protein sequence ID" value="CAG2065992.1"/>
    <property type="molecule type" value="Genomic_DNA"/>
</dbReference>
<feature type="non-terminal residue" evidence="2">
    <location>
        <position position="130"/>
    </location>
</feature>
<dbReference type="Proteomes" id="UP001153148">
    <property type="component" value="Unassembled WGS sequence"/>
</dbReference>
<accession>A0ABN7PFG4</accession>